<evidence type="ECO:0000313" key="2">
    <source>
        <dbReference type="Proteomes" id="UP001164100"/>
    </source>
</evidence>
<evidence type="ECO:0000313" key="1">
    <source>
        <dbReference type="EMBL" id="UYF44462.1"/>
    </source>
</evidence>
<dbReference type="AlphaFoldDB" id="A0AA46NHC0"/>
<sequence>MKNIFLICFVFLFSLFAKDENKIVVAGPFATVSHPIMHMIETDALKDLGKKIEFRLWNNPDELRALILNGNIDFIALPTNVAANLHNKNVDLKLLNVSVWGILGMISRDPKLKTLKDFKDKEIVIPFRADMPDIVFQELAKKSDLNPKKDFKIKYVASPVDAMQMLILRRVNHALLAEPAISIALRKTDSFPIKLVAPDLYRSVDLQKEWGELFQTKAKIPQAGIAFLGDTKGKEELINRFIREYEKSLSWYKQNPKEAANLVIKTLPMLEEQGLADSIEHVTFESVNANKTIEDLEFFFSILQNSDAKLIGGKLPNKELYYKSN</sequence>
<protein>
    <submittedName>
        <fullName evidence="1">ABC transporter substrate-binding protein</fullName>
    </submittedName>
</protein>
<dbReference type="PANTHER" id="PTHR30024:SF46">
    <property type="entry name" value="ABC TRANSPORTER, SUBSTRATE-BINDING LIPOPROTEIN"/>
    <property type="match status" value="1"/>
</dbReference>
<dbReference type="PIRSF" id="PIRSF027386">
    <property type="entry name" value="UCP027386_ABC_sbc_TM0202"/>
    <property type="match status" value="1"/>
</dbReference>
<name>A0AA46NHC0_9BACT</name>
<keyword evidence="1" id="KW-0614">Plasmid</keyword>
<reference evidence="1" key="1">
    <citation type="journal article" date="2022" name="Front. Microbiol.">
        <title>Species classification and novel plasmid identifications in Arcobacter cryaerophilus and Arcobacter cryaerophilus-like organisms.</title>
        <authorList>
            <person name="Zhou G."/>
            <person name="Wang M."/>
            <person name="Wang H."/>
            <person name="Chen X."/>
            <person name="Gu Y."/>
            <person name="Shao Z."/>
            <person name="Zhang J."/>
            <person name="Zhang M."/>
        </authorList>
    </citation>
    <scope>NUCLEOTIDE SEQUENCE</scope>
    <source>
        <strain evidence="1">ICDCAC48</strain>
    </source>
</reference>
<dbReference type="Gene3D" id="3.40.190.10">
    <property type="entry name" value="Periplasmic binding protein-like II"/>
    <property type="match status" value="2"/>
</dbReference>
<dbReference type="Proteomes" id="UP001164100">
    <property type="component" value="Plasmid pCNAC48"/>
</dbReference>
<accession>A0AA46NHC0</accession>
<dbReference type="InterPro" id="IPR027024">
    <property type="entry name" value="UCP027386_ABC_sbc_TM0202"/>
</dbReference>
<dbReference type="PANTHER" id="PTHR30024">
    <property type="entry name" value="ALIPHATIC SULFONATES-BINDING PROTEIN-RELATED"/>
    <property type="match status" value="1"/>
</dbReference>
<organism evidence="1 2">
    <name type="scientific">Aliarcobacter cryaerophilus</name>
    <dbReference type="NCBI Taxonomy" id="28198"/>
    <lineage>
        <taxon>Bacteria</taxon>
        <taxon>Pseudomonadati</taxon>
        <taxon>Campylobacterota</taxon>
        <taxon>Epsilonproteobacteria</taxon>
        <taxon>Campylobacterales</taxon>
        <taxon>Arcobacteraceae</taxon>
        <taxon>Aliarcobacter</taxon>
    </lineage>
</organism>
<geneLocation type="plasmid" evidence="1 2">
    <name>pCNAC48</name>
</geneLocation>
<gene>
    <name evidence="1" type="ORF">NGX11_10905</name>
</gene>
<dbReference type="EMBL" id="CP099557">
    <property type="protein sequence ID" value="UYF44462.1"/>
    <property type="molecule type" value="Genomic_DNA"/>
</dbReference>
<dbReference type="SUPFAM" id="SSF53850">
    <property type="entry name" value="Periplasmic binding protein-like II"/>
    <property type="match status" value="1"/>
</dbReference>
<proteinExistence type="predicted"/>
<dbReference type="RefSeq" id="WP_263515124.1">
    <property type="nucleotide sequence ID" value="NZ_CP099557.1"/>
</dbReference>